<evidence type="ECO:0000256" key="3">
    <source>
        <dbReference type="ARBA" id="ARBA00022750"/>
    </source>
</evidence>
<dbReference type="InterPro" id="IPR033121">
    <property type="entry name" value="PEPTIDASE_A1"/>
</dbReference>
<protein>
    <recommendedName>
        <fullName evidence="8">Peptidase A1 domain-containing protein</fullName>
    </recommendedName>
</protein>
<dbReference type="EMBL" id="OZ004253">
    <property type="protein sequence ID" value="CAK7892013.1"/>
    <property type="molecule type" value="Genomic_DNA"/>
</dbReference>
<dbReference type="PROSITE" id="PS51767">
    <property type="entry name" value="PEPTIDASE_A1"/>
    <property type="match status" value="1"/>
</dbReference>
<accession>A0ABP0E570</accession>
<evidence type="ECO:0000313" key="9">
    <source>
        <dbReference type="EMBL" id="CAK7892013.1"/>
    </source>
</evidence>
<dbReference type="InterPro" id="IPR001461">
    <property type="entry name" value="Aspartic_peptidase_A1"/>
</dbReference>
<organism evidence="9 10">
    <name type="scientific">[Candida] anglica</name>
    <dbReference type="NCBI Taxonomy" id="148631"/>
    <lineage>
        <taxon>Eukaryota</taxon>
        <taxon>Fungi</taxon>
        <taxon>Dikarya</taxon>
        <taxon>Ascomycota</taxon>
        <taxon>Saccharomycotina</taxon>
        <taxon>Pichiomycetes</taxon>
        <taxon>Debaryomycetaceae</taxon>
        <taxon>Kurtzmaniella</taxon>
    </lineage>
</organism>
<dbReference type="PROSITE" id="PS00141">
    <property type="entry name" value="ASP_PROTEASE"/>
    <property type="match status" value="1"/>
</dbReference>
<keyword evidence="5" id="KW-0645">Protease</keyword>
<name>A0ABP0E570_9ASCO</name>
<dbReference type="PANTHER" id="PTHR47966:SF75">
    <property type="entry name" value="ENDOPEPTIDASE (CTSD), PUTATIVE (AFU_ORTHOLOGUE AFUA_4G07040)-RELATED"/>
    <property type="match status" value="1"/>
</dbReference>
<dbReference type="Pfam" id="PF00026">
    <property type="entry name" value="Asp"/>
    <property type="match status" value="1"/>
</dbReference>
<dbReference type="InterPro" id="IPR021109">
    <property type="entry name" value="Peptidase_aspartic_dom_sf"/>
</dbReference>
<feature type="signal peptide" evidence="7">
    <location>
        <begin position="1"/>
        <end position="20"/>
    </location>
</feature>
<evidence type="ECO:0000256" key="2">
    <source>
        <dbReference type="ARBA" id="ARBA00022729"/>
    </source>
</evidence>
<feature type="region of interest" description="Disordered" evidence="6">
    <location>
        <begin position="456"/>
        <end position="501"/>
    </location>
</feature>
<evidence type="ECO:0000256" key="1">
    <source>
        <dbReference type="ARBA" id="ARBA00007447"/>
    </source>
</evidence>
<comment type="similarity">
    <text evidence="1 5">Belongs to the peptidase A1 family.</text>
</comment>
<keyword evidence="4" id="KW-1015">Disulfide bond</keyword>
<dbReference type="InterPro" id="IPR034164">
    <property type="entry name" value="Pepsin-like_dom"/>
</dbReference>
<keyword evidence="3 5" id="KW-0064">Aspartyl protease</keyword>
<evidence type="ECO:0000256" key="5">
    <source>
        <dbReference type="RuleBase" id="RU000454"/>
    </source>
</evidence>
<reference evidence="9 10" key="1">
    <citation type="submission" date="2024-01" db="EMBL/GenBank/DDBJ databases">
        <authorList>
            <consortium name="Genoscope - CEA"/>
            <person name="William W."/>
        </authorList>
    </citation>
    <scope>NUCLEOTIDE SEQUENCE [LARGE SCALE GENOMIC DNA]</scope>
    <source>
        <strain evidence="9 10">29B2s-10</strain>
    </source>
</reference>
<sequence>MRIPVVLSVALQCCCTLVVGLYPVTDFRSQTIVSIGKHDLQQDPQTNQKEVQELGSVVAKSYEPVSKDESTSWPVIDLNGTTVILSTDNSKSILYLNTTITSNSSSEEHIYPLLLDTGSSMSWIYDESCTSGACSHSSIAKFSFPLSTSTSYSKFSLAYMGDIVSGSVLDTSGPAPNNLQVSVGGGLSLSNYSLGLAQDAPSIFDDFAISGIVGIPATYSGNSNLIHQLYSSGVIEHQQFSILLAPNDTNIQIEDVDGARSSVPSNFGGILSFGSEIPEFQSSETEYVPLQKNKGQYWLVGIENVFLHNSSATTQLVNSYQRSALIDTGTTGIVFPMKDSDTVLAQLFGSSVVSDGQGNYAFPCAESNSATVTFDMGSGILLNISSSSFVGDEYTTQGLEGYCASKIQGTPNASYWVLGAAFLREYYTTFDLDNKRVGFAKANMSNFVLKESTKPTLASNSTESSSPSATFVSSPTKNHSNGNDTNTTATSTSASSRTGSANIANSTHNSSHIVTGLFIFICLFV</sequence>
<feature type="chain" id="PRO_5046968714" description="Peptidase A1 domain-containing protein" evidence="7">
    <location>
        <begin position="21"/>
        <end position="525"/>
    </location>
</feature>
<keyword evidence="2 7" id="KW-0732">Signal</keyword>
<dbReference type="PRINTS" id="PR00792">
    <property type="entry name" value="PEPSIN"/>
</dbReference>
<gene>
    <name evidence="9" type="ORF">CAAN4_A01068</name>
</gene>
<feature type="domain" description="Peptidase A1" evidence="8">
    <location>
        <begin position="98"/>
        <end position="440"/>
    </location>
</feature>
<dbReference type="PANTHER" id="PTHR47966">
    <property type="entry name" value="BETA-SITE APP-CLEAVING ENZYME, ISOFORM A-RELATED"/>
    <property type="match status" value="1"/>
</dbReference>
<dbReference type="Gene3D" id="2.40.70.10">
    <property type="entry name" value="Acid Proteases"/>
    <property type="match status" value="2"/>
</dbReference>
<dbReference type="CDD" id="cd05471">
    <property type="entry name" value="pepsin_like"/>
    <property type="match status" value="1"/>
</dbReference>
<dbReference type="SUPFAM" id="SSF50630">
    <property type="entry name" value="Acid proteases"/>
    <property type="match status" value="1"/>
</dbReference>
<evidence type="ECO:0000259" key="8">
    <source>
        <dbReference type="PROSITE" id="PS51767"/>
    </source>
</evidence>
<dbReference type="Proteomes" id="UP001497600">
    <property type="component" value="Chromosome A"/>
</dbReference>
<keyword evidence="5" id="KW-0378">Hydrolase</keyword>
<keyword evidence="10" id="KW-1185">Reference proteome</keyword>
<dbReference type="InterPro" id="IPR001969">
    <property type="entry name" value="Aspartic_peptidase_AS"/>
</dbReference>
<evidence type="ECO:0000256" key="6">
    <source>
        <dbReference type="SAM" id="MobiDB-lite"/>
    </source>
</evidence>
<proteinExistence type="inferred from homology"/>
<evidence type="ECO:0000313" key="10">
    <source>
        <dbReference type="Proteomes" id="UP001497600"/>
    </source>
</evidence>
<evidence type="ECO:0000256" key="7">
    <source>
        <dbReference type="SAM" id="SignalP"/>
    </source>
</evidence>
<evidence type="ECO:0000256" key="4">
    <source>
        <dbReference type="ARBA" id="ARBA00023157"/>
    </source>
</evidence>